<evidence type="ECO:0000313" key="2">
    <source>
        <dbReference type="EMBL" id="GIX62008.1"/>
    </source>
</evidence>
<feature type="compositionally biased region" description="Polar residues" evidence="1">
    <location>
        <begin position="193"/>
        <end position="206"/>
    </location>
</feature>
<dbReference type="EMBL" id="BPLF01000001">
    <property type="protein sequence ID" value="GIX62008.1"/>
    <property type="molecule type" value="Genomic_DNA"/>
</dbReference>
<evidence type="ECO:0000313" key="3">
    <source>
        <dbReference type="Proteomes" id="UP001497744"/>
    </source>
</evidence>
<dbReference type="Proteomes" id="UP001497744">
    <property type="component" value="Unassembled WGS sequence"/>
</dbReference>
<dbReference type="AlphaFoldDB" id="A0AAV4LP97"/>
<protein>
    <submittedName>
        <fullName evidence="2">5-nucleotidase, putative</fullName>
    </submittedName>
</protein>
<gene>
    <name evidence="2" type="ORF">BcabD6B2_14430</name>
</gene>
<dbReference type="GeneID" id="94193491"/>
<evidence type="ECO:0000256" key="1">
    <source>
        <dbReference type="SAM" id="MobiDB-lite"/>
    </source>
</evidence>
<reference evidence="2 3" key="1">
    <citation type="submission" date="2021-06" db="EMBL/GenBank/DDBJ databases">
        <title>Genome sequence of Babesia caballi.</title>
        <authorList>
            <person name="Yamagishi J."/>
            <person name="Kidaka T."/>
            <person name="Ochi A."/>
        </authorList>
    </citation>
    <scope>NUCLEOTIDE SEQUENCE [LARGE SCALE GENOMIC DNA]</scope>
    <source>
        <strain evidence="2">USDA-D6B2</strain>
    </source>
</reference>
<feature type="compositionally biased region" description="Basic and acidic residues" evidence="1">
    <location>
        <begin position="248"/>
        <end position="263"/>
    </location>
</feature>
<feature type="region of interest" description="Disordered" evidence="1">
    <location>
        <begin position="186"/>
        <end position="263"/>
    </location>
</feature>
<proteinExistence type="predicted"/>
<dbReference type="RefSeq" id="XP_067714079.1">
    <property type="nucleotide sequence ID" value="XM_067857978.1"/>
</dbReference>
<keyword evidence="3" id="KW-1185">Reference proteome</keyword>
<sequence length="778" mass="86749">MTLSAVSADQGGATAGEDKNGEDNSQPQPGDDFPDLQRDEVEGSPATAIYGESMLRKFRDAVLREGLDKELTDLVLSAPDRLHDQTDRFPLSKCDWFHSDEPLDSDDELLVREYCSQRVPDMEAIYKKLDPHGVRKYVPTKLTTMEKTLGRVYEVNQPLLDEEVINQSQNIHELPQRLRDDANQLDTIPDADANNNDGSINPSERNAATIDVRADKSTDDSVAEVDTSADDCAGQGTAESDSDEEDTEAAHRGDSAANPHDDSVIQDEAYRYFVTLPMLSWTTYDRDALEVAISKLTNYHKHHKETPRALGTSSPYSVFTAEPCSSVGVNDGSCDMSLEAELSALKTVKINPTELSIEEYKHSDLLNDIDAYEAAEYPTVVQDVCTSDATSPIFTMDDFAPTYSDVDVVDPLVYVSVPKSSVQDDKTGLTVVNEEFFVKRVRDQRLSCRVPEIPLNSQPQIGTILIPNEFTYRDQNIRYLADEIGVISRSLVFVPDVSSNDLVFALTLNRLIKLVQTAFNVDRIALVALGGQGRRVMHYVSTAMRDTVQRTLHDFRPLAPKCDPDKYRTSSNITRLESILRRQSTAMADDILSGIRRMEHDESLRAAEKARDYHVVKPLCNILQSIVLWDSVGVNFKEVAELGVPVLLNLSNRVNLFENLLRLDNPKFISQKLKCSKNSTRALLNVFDFFEGPVPPALSEVLGQHVRLRYVPDESPSPDNPDTYHMSTNHTGIDVCLKVFPQASGHFYMKKPGASRGELNALGNAILSCADWINSWCF</sequence>
<organism evidence="2 3">
    <name type="scientific">Babesia caballi</name>
    <dbReference type="NCBI Taxonomy" id="5871"/>
    <lineage>
        <taxon>Eukaryota</taxon>
        <taxon>Sar</taxon>
        <taxon>Alveolata</taxon>
        <taxon>Apicomplexa</taxon>
        <taxon>Aconoidasida</taxon>
        <taxon>Piroplasmida</taxon>
        <taxon>Babesiidae</taxon>
        <taxon>Babesia</taxon>
    </lineage>
</organism>
<name>A0AAV4LP97_BABCB</name>
<comment type="caution">
    <text evidence="2">The sequence shown here is derived from an EMBL/GenBank/DDBJ whole genome shotgun (WGS) entry which is preliminary data.</text>
</comment>
<feature type="region of interest" description="Disordered" evidence="1">
    <location>
        <begin position="1"/>
        <end position="47"/>
    </location>
</feature>
<accession>A0AAV4LP97</accession>